<dbReference type="EMBL" id="JQDR03006188">
    <property type="protein sequence ID" value="KAA0200557.1"/>
    <property type="molecule type" value="Genomic_DNA"/>
</dbReference>
<reference evidence="2" key="2">
    <citation type="journal article" date="2018" name="Environ. Sci. Technol.">
        <title>The Toxicogenome of Hyalella azteca: A Model for Sediment Ecotoxicology and Evolutionary Toxicology.</title>
        <authorList>
            <person name="Poynton H.C."/>
            <person name="Hasenbein S."/>
            <person name="Benoit J.B."/>
            <person name="Sepulveda M.S."/>
            <person name="Poelchau M.F."/>
            <person name="Hughes D.S.T."/>
            <person name="Murali S.C."/>
            <person name="Chen S."/>
            <person name="Glastad K.M."/>
            <person name="Goodisman M.A.D."/>
            <person name="Werren J.H."/>
            <person name="Vineis J.H."/>
            <person name="Bowen J.L."/>
            <person name="Friedrich M."/>
            <person name="Jones J."/>
            <person name="Robertson H.M."/>
            <person name="Feyereisen R."/>
            <person name="Mechler-Hickson A."/>
            <person name="Mathers N."/>
            <person name="Lee C.E."/>
            <person name="Colbourne J.K."/>
            <person name="Biales A."/>
            <person name="Johnston J.S."/>
            <person name="Wellborn G.A."/>
            <person name="Rosendale A.J."/>
            <person name="Cridge A.G."/>
            <person name="Munoz-Torres M.C."/>
            <person name="Bain P.A."/>
            <person name="Manny A.R."/>
            <person name="Major K.M."/>
            <person name="Lambert F.N."/>
            <person name="Vulpe C.D."/>
            <person name="Tuck P."/>
            <person name="Blalock B.J."/>
            <person name="Lin Y.Y."/>
            <person name="Smith M.E."/>
            <person name="Ochoa-Acuna H."/>
            <person name="Chen M.M."/>
            <person name="Childers C.P."/>
            <person name="Qu J."/>
            <person name="Dugan S."/>
            <person name="Lee S.L."/>
            <person name="Chao H."/>
            <person name="Dinh H."/>
            <person name="Han Y."/>
            <person name="Doddapaneni H."/>
            <person name="Worley K.C."/>
            <person name="Muzny D.M."/>
            <person name="Gibbs R.A."/>
            <person name="Richards S."/>
        </authorList>
    </citation>
    <scope>NUCLEOTIDE SEQUENCE</scope>
    <source>
        <strain evidence="2">HAZT.00-mixed</strain>
        <tissue evidence="2">Whole organism</tissue>
    </source>
</reference>
<sequence length="92" mass="10405">MLSRESVLKEGSIRTRPCEPPPEVVWRLGSHVVDSSWEWPRPGLATNTLTIPELQREHLHASLVCEAHNTNLTIPVTTIVTIEMNRELQVTV</sequence>
<feature type="region of interest" description="Disordered" evidence="1">
    <location>
        <begin position="1"/>
        <end position="20"/>
    </location>
</feature>
<dbReference type="Gene3D" id="2.60.40.10">
    <property type="entry name" value="Immunoglobulins"/>
    <property type="match status" value="1"/>
</dbReference>
<comment type="caution">
    <text evidence="2">The sequence shown here is derived from an EMBL/GenBank/DDBJ whole genome shotgun (WGS) entry which is preliminary data.</text>
</comment>
<reference evidence="2" key="3">
    <citation type="submission" date="2019-06" db="EMBL/GenBank/DDBJ databases">
        <authorList>
            <person name="Poynton C."/>
            <person name="Hasenbein S."/>
            <person name="Benoit J.B."/>
            <person name="Sepulveda M.S."/>
            <person name="Poelchau M.F."/>
            <person name="Murali S.C."/>
            <person name="Chen S."/>
            <person name="Glastad K.M."/>
            <person name="Werren J.H."/>
            <person name="Vineis J.H."/>
            <person name="Bowen J.L."/>
            <person name="Friedrich M."/>
            <person name="Jones J."/>
            <person name="Robertson H.M."/>
            <person name="Feyereisen R."/>
            <person name="Mechler-Hickson A."/>
            <person name="Mathers N."/>
            <person name="Lee C.E."/>
            <person name="Colbourne J.K."/>
            <person name="Biales A."/>
            <person name="Johnston J.S."/>
            <person name="Wellborn G.A."/>
            <person name="Rosendale A.J."/>
            <person name="Cridge A.G."/>
            <person name="Munoz-Torres M.C."/>
            <person name="Bain P.A."/>
            <person name="Manny A.R."/>
            <person name="Major K.M."/>
            <person name="Lambert F.N."/>
            <person name="Vulpe C.D."/>
            <person name="Tuck P."/>
            <person name="Blalock B.J."/>
            <person name="Lin Y.-Y."/>
            <person name="Smith M.E."/>
            <person name="Ochoa-Acuna H."/>
            <person name="Chen M.-J.M."/>
            <person name="Childers C.P."/>
            <person name="Qu J."/>
            <person name="Dugan S."/>
            <person name="Lee S.L."/>
            <person name="Chao H."/>
            <person name="Dinh H."/>
            <person name="Han Y."/>
            <person name="Doddapaneni H."/>
            <person name="Worley K.C."/>
            <person name="Muzny D.M."/>
            <person name="Gibbs R.A."/>
            <person name="Richards S."/>
        </authorList>
    </citation>
    <scope>NUCLEOTIDE SEQUENCE</scope>
    <source>
        <strain evidence="2">HAZT.00-mixed</strain>
        <tissue evidence="2">Whole organism</tissue>
    </source>
</reference>
<organism evidence="2">
    <name type="scientific">Hyalella azteca</name>
    <name type="common">Amphipod</name>
    <dbReference type="NCBI Taxonomy" id="294128"/>
    <lineage>
        <taxon>Eukaryota</taxon>
        <taxon>Metazoa</taxon>
        <taxon>Ecdysozoa</taxon>
        <taxon>Arthropoda</taxon>
        <taxon>Crustacea</taxon>
        <taxon>Multicrustacea</taxon>
        <taxon>Malacostraca</taxon>
        <taxon>Eumalacostraca</taxon>
        <taxon>Peracarida</taxon>
        <taxon>Amphipoda</taxon>
        <taxon>Senticaudata</taxon>
        <taxon>Talitrida</taxon>
        <taxon>Talitroidea</taxon>
        <taxon>Hyalellidae</taxon>
        <taxon>Hyalella</taxon>
    </lineage>
</organism>
<dbReference type="AlphaFoldDB" id="A0A6A0H6X5"/>
<protein>
    <recommendedName>
        <fullName evidence="3">Ig-like domain-containing protein</fullName>
    </recommendedName>
</protein>
<reference evidence="2" key="1">
    <citation type="submission" date="2014-08" db="EMBL/GenBank/DDBJ databases">
        <authorList>
            <person name="Murali S."/>
            <person name="Richards S."/>
            <person name="Bandaranaike D."/>
            <person name="Bellair M."/>
            <person name="Blankenburg K."/>
            <person name="Chao H."/>
            <person name="Dinh H."/>
            <person name="Doddapaneni H."/>
            <person name="Dugan-Rocha S."/>
            <person name="Elkadiri S."/>
            <person name="Gnanaolivu R."/>
            <person name="Hughes D."/>
            <person name="Lee S."/>
            <person name="Li M."/>
            <person name="Ming W."/>
            <person name="Munidasa M."/>
            <person name="Muniz J."/>
            <person name="Nguyen L."/>
            <person name="Osuji N."/>
            <person name="Pu L.-L."/>
            <person name="Puazo M."/>
            <person name="Skinner E."/>
            <person name="Qu C."/>
            <person name="Quiroz J."/>
            <person name="Raj R."/>
            <person name="Weissenberger G."/>
            <person name="Xin Y."/>
            <person name="Zou X."/>
            <person name="Han Y."/>
            <person name="Worley K."/>
            <person name="Muzny D."/>
            <person name="Gibbs R."/>
        </authorList>
    </citation>
    <scope>NUCLEOTIDE SEQUENCE</scope>
    <source>
        <strain evidence="2">HAZT.00-mixed</strain>
        <tissue evidence="2">Whole organism</tissue>
    </source>
</reference>
<feature type="compositionally biased region" description="Basic and acidic residues" evidence="1">
    <location>
        <begin position="1"/>
        <end position="17"/>
    </location>
</feature>
<evidence type="ECO:0000256" key="1">
    <source>
        <dbReference type="SAM" id="MobiDB-lite"/>
    </source>
</evidence>
<gene>
    <name evidence="2" type="ORF">HAZT_HAZT004479</name>
</gene>
<dbReference type="InterPro" id="IPR036179">
    <property type="entry name" value="Ig-like_dom_sf"/>
</dbReference>
<evidence type="ECO:0000313" key="2">
    <source>
        <dbReference type="EMBL" id="KAA0200557.1"/>
    </source>
</evidence>
<name>A0A6A0H6X5_HYAAZ</name>
<accession>A0A6A0H6X5</accession>
<dbReference type="SUPFAM" id="SSF48726">
    <property type="entry name" value="Immunoglobulin"/>
    <property type="match status" value="1"/>
</dbReference>
<dbReference type="InterPro" id="IPR013783">
    <property type="entry name" value="Ig-like_fold"/>
</dbReference>
<proteinExistence type="predicted"/>
<dbReference type="CDD" id="cd00096">
    <property type="entry name" value="Ig"/>
    <property type="match status" value="1"/>
</dbReference>
<evidence type="ECO:0008006" key="3">
    <source>
        <dbReference type="Google" id="ProtNLM"/>
    </source>
</evidence>
<dbReference type="Proteomes" id="UP000711488">
    <property type="component" value="Unassembled WGS sequence"/>
</dbReference>